<keyword evidence="7 12" id="KW-0798">TonB box</keyword>
<feature type="domain" description="TonB-dependent receptor-like beta-barrel" evidence="15">
    <location>
        <begin position="296"/>
        <end position="779"/>
    </location>
</feature>
<dbReference type="EMBL" id="JACZZA010000004">
    <property type="protein sequence ID" value="MBE1160467.1"/>
    <property type="molecule type" value="Genomic_DNA"/>
</dbReference>
<organism evidence="17 18">
    <name type="scientific">Dyella acidiphila</name>
    <dbReference type="NCBI Taxonomy" id="2775866"/>
    <lineage>
        <taxon>Bacteria</taxon>
        <taxon>Pseudomonadati</taxon>
        <taxon>Pseudomonadota</taxon>
        <taxon>Gammaproteobacteria</taxon>
        <taxon>Lysobacterales</taxon>
        <taxon>Rhodanobacteraceae</taxon>
        <taxon>Dyella</taxon>
    </lineage>
</organism>
<feature type="chain" id="PRO_5047445966" evidence="14">
    <location>
        <begin position="24"/>
        <end position="829"/>
    </location>
</feature>
<gene>
    <name evidence="17" type="ORF">IGX34_08695</name>
</gene>
<dbReference type="InterPro" id="IPR039426">
    <property type="entry name" value="TonB-dep_rcpt-like"/>
</dbReference>
<evidence type="ECO:0000256" key="1">
    <source>
        <dbReference type="ARBA" id="ARBA00004571"/>
    </source>
</evidence>
<feature type="signal peptide" evidence="14">
    <location>
        <begin position="1"/>
        <end position="23"/>
    </location>
</feature>
<dbReference type="PANTHER" id="PTHR30069">
    <property type="entry name" value="TONB-DEPENDENT OUTER MEMBRANE RECEPTOR"/>
    <property type="match status" value="1"/>
</dbReference>
<feature type="domain" description="TonB-dependent receptor plug" evidence="16">
    <location>
        <begin position="84"/>
        <end position="193"/>
    </location>
</feature>
<reference evidence="17 18" key="1">
    <citation type="submission" date="2020-09" db="EMBL/GenBank/DDBJ databases">
        <title>Dyella sp. 7MK23 isolated from forest soil.</title>
        <authorList>
            <person name="Fu J."/>
        </authorList>
    </citation>
    <scope>NUCLEOTIDE SEQUENCE [LARGE SCALE GENOMIC DNA]</scope>
    <source>
        <strain evidence="17 18">7MK23</strain>
    </source>
</reference>
<evidence type="ECO:0000256" key="5">
    <source>
        <dbReference type="ARBA" id="ARBA00022692"/>
    </source>
</evidence>
<evidence type="ECO:0000259" key="16">
    <source>
        <dbReference type="Pfam" id="PF07715"/>
    </source>
</evidence>
<dbReference type="SUPFAM" id="SSF56935">
    <property type="entry name" value="Porins"/>
    <property type="match status" value="1"/>
</dbReference>
<dbReference type="InterPro" id="IPR012910">
    <property type="entry name" value="Plug_dom"/>
</dbReference>
<comment type="similarity">
    <text evidence="2">Belongs to the TonB-dependent receptor family. Hemoglobin/haptoglobin binding protein subfamily.</text>
</comment>
<comment type="caution">
    <text evidence="17">The sequence shown here is derived from an EMBL/GenBank/DDBJ whole genome shotgun (WGS) entry which is preliminary data.</text>
</comment>
<dbReference type="PROSITE" id="PS52016">
    <property type="entry name" value="TONB_DEPENDENT_REC_3"/>
    <property type="match status" value="1"/>
</dbReference>
<evidence type="ECO:0000313" key="17">
    <source>
        <dbReference type="EMBL" id="MBE1160467.1"/>
    </source>
</evidence>
<keyword evidence="6 14" id="KW-0732">Signal</keyword>
<dbReference type="InterPro" id="IPR037066">
    <property type="entry name" value="Plug_dom_sf"/>
</dbReference>
<feature type="region of interest" description="Disordered" evidence="13">
    <location>
        <begin position="27"/>
        <end position="67"/>
    </location>
</feature>
<evidence type="ECO:0000313" key="18">
    <source>
        <dbReference type="Proteomes" id="UP000651010"/>
    </source>
</evidence>
<feature type="compositionally biased region" description="Polar residues" evidence="13">
    <location>
        <begin position="27"/>
        <end position="44"/>
    </location>
</feature>
<sequence length="829" mass="90435">MKRTHLSAAIAMACYMSMGVAMAQTASNDQTQGNQSTANSQQRVNASSTSNTTTSNATQRDAKQLSEVTVQGQSLSLGGGLMSVQTAPKAVSTITRDAIEKASPGSNFTQMIGSIPGVNAATDDITGLANGHYSMRGYDSSDIGMTVNGAPITDTGSYSVYATEYGDSENMGDITVLQGIPDIDMPDSGASGGHIGWATIDPSHQGGVDFTQTFGNNDYRRTFVRLNTGDLGPIRSWVSLSDNTADMWRGQGDLHVTKVDGKSVLTIDDNNSISASLQYSRQSNYAYDGLSKALVAQDGYFYNYNNTWIPLSNLKGKALNTAATADENFYGLHTNPYSSYMFSMDGEFKVSDSIHLSVIPYYWYGDGGGGAASLAQESTSPVNKYLYANIDLNGDGVIGNSSTKNNDAAWAGAPVYGYSAATTWRPGVLVRANQDFGMNNSLEYGFWYERSRKSQVEDFGLVNPNTGTPDDFWGNSSYLVYPTGGAVQKFYEEYTTTELKKGFVTDNWTPNDFWTFVAGVSYLYASRQGFTFDYPGSATQTFSNFNNNWHKFLPTAGIKFQLDEKNQFYLGTGKTFRVPSNTAAIFDALAGVNNAAPEMSWNTDLGWRYYGDAISASADVYNSNYFNKQEVGYNPANNAEIYTTIPHMHMRGFNGEVSWKFAPSWTVYSSYTYTQANIRGDLDGGPYDSVNGKGPGIYPTEGKTMPDTPRNIGNVSLSYDDTHVWATLNARATSSLWGDYMNTESVAGFTTLNFSAGYRFADFSSWFTKPYIKLNVDNLTDRRALSYVSSAPVLSSAAVGKELNLYNSTAYYGLLQPRAYVVTFGVSFR</sequence>
<dbReference type="Proteomes" id="UP000651010">
    <property type="component" value="Unassembled WGS sequence"/>
</dbReference>
<proteinExistence type="inferred from homology"/>
<accession>A0ABR9G8X0</accession>
<dbReference type="InterPro" id="IPR036942">
    <property type="entry name" value="Beta-barrel_TonB_sf"/>
</dbReference>
<evidence type="ECO:0000256" key="8">
    <source>
        <dbReference type="ARBA" id="ARBA00023136"/>
    </source>
</evidence>
<evidence type="ECO:0000256" key="9">
    <source>
        <dbReference type="ARBA" id="ARBA00023170"/>
    </source>
</evidence>
<feature type="compositionally biased region" description="Low complexity" evidence="13">
    <location>
        <begin position="45"/>
        <end position="58"/>
    </location>
</feature>
<dbReference type="PANTHER" id="PTHR30069:SF29">
    <property type="entry name" value="HEMOGLOBIN AND HEMOGLOBIN-HAPTOGLOBIN-BINDING PROTEIN 1-RELATED"/>
    <property type="match status" value="1"/>
</dbReference>
<evidence type="ECO:0000256" key="14">
    <source>
        <dbReference type="SAM" id="SignalP"/>
    </source>
</evidence>
<name>A0ABR9G8X0_9GAMM</name>
<keyword evidence="10 11" id="KW-0998">Cell outer membrane</keyword>
<evidence type="ECO:0000256" key="13">
    <source>
        <dbReference type="SAM" id="MobiDB-lite"/>
    </source>
</evidence>
<dbReference type="Gene3D" id="2.40.170.20">
    <property type="entry name" value="TonB-dependent receptor, beta-barrel domain"/>
    <property type="match status" value="1"/>
</dbReference>
<evidence type="ECO:0000256" key="12">
    <source>
        <dbReference type="RuleBase" id="RU003357"/>
    </source>
</evidence>
<protein>
    <submittedName>
        <fullName evidence="17">TonB-dependent receptor</fullName>
    </submittedName>
</protein>
<keyword evidence="9 17" id="KW-0675">Receptor</keyword>
<evidence type="ECO:0000256" key="11">
    <source>
        <dbReference type="PROSITE-ProRule" id="PRU01360"/>
    </source>
</evidence>
<dbReference type="Gene3D" id="2.170.130.10">
    <property type="entry name" value="TonB-dependent receptor, plug domain"/>
    <property type="match status" value="1"/>
</dbReference>
<keyword evidence="4 11" id="KW-1134">Transmembrane beta strand</keyword>
<evidence type="ECO:0000256" key="10">
    <source>
        <dbReference type="ARBA" id="ARBA00023237"/>
    </source>
</evidence>
<evidence type="ECO:0000256" key="2">
    <source>
        <dbReference type="ARBA" id="ARBA00008143"/>
    </source>
</evidence>
<evidence type="ECO:0000256" key="3">
    <source>
        <dbReference type="ARBA" id="ARBA00022448"/>
    </source>
</evidence>
<evidence type="ECO:0000256" key="4">
    <source>
        <dbReference type="ARBA" id="ARBA00022452"/>
    </source>
</evidence>
<keyword evidence="18" id="KW-1185">Reference proteome</keyword>
<keyword evidence="5 11" id="KW-0812">Transmembrane</keyword>
<keyword evidence="3 11" id="KW-0813">Transport</keyword>
<comment type="subcellular location">
    <subcellularLocation>
        <location evidence="1 11">Cell outer membrane</location>
        <topology evidence="1 11">Multi-pass membrane protein</topology>
    </subcellularLocation>
</comment>
<dbReference type="Pfam" id="PF07715">
    <property type="entry name" value="Plug"/>
    <property type="match status" value="1"/>
</dbReference>
<evidence type="ECO:0000259" key="15">
    <source>
        <dbReference type="Pfam" id="PF00593"/>
    </source>
</evidence>
<keyword evidence="8 11" id="KW-0472">Membrane</keyword>
<evidence type="ECO:0000256" key="6">
    <source>
        <dbReference type="ARBA" id="ARBA00022729"/>
    </source>
</evidence>
<dbReference type="Pfam" id="PF00593">
    <property type="entry name" value="TonB_dep_Rec_b-barrel"/>
    <property type="match status" value="1"/>
</dbReference>
<evidence type="ECO:0000256" key="7">
    <source>
        <dbReference type="ARBA" id="ARBA00023077"/>
    </source>
</evidence>
<dbReference type="InterPro" id="IPR000531">
    <property type="entry name" value="Beta-barrel_TonB"/>
</dbReference>